<feature type="compositionally biased region" description="Basic and acidic residues" evidence="1">
    <location>
        <begin position="1151"/>
        <end position="1167"/>
    </location>
</feature>
<feature type="compositionally biased region" description="Low complexity" evidence="1">
    <location>
        <begin position="280"/>
        <end position="292"/>
    </location>
</feature>
<dbReference type="OrthoDB" id="10256089at2759"/>
<reference evidence="3 4" key="1">
    <citation type="journal article" date="2018" name="Mol. Biol. Evol.">
        <title>Broad Genomic Sampling Reveals a Smut Pathogenic Ancestry of the Fungal Clade Ustilaginomycotina.</title>
        <authorList>
            <person name="Kijpornyongpan T."/>
            <person name="Mondo S.J."/>
            <person name="Barry K."/>
            <person name="Sandor L."/>
            <person name="Lee J."/>
            <person name="Lipzen A."/>
            <person name="Pangilinan J."/>
            <person name="LaButti K."/>
            <person name="Hainaut M."/>
            <person name="Henrissat B."/>
            <person name="Grigoriev I.V."/>
            <person name="Spatafora J.W."/>
            <person name="Aime M.C."/>
        </authorList>
    </citation>
    <scope>NUCLEOTIDE SEQUENCE [LARGE SCALE GENOMIC DNA]</scope>
    <source>
        <strain evidence="3 4">MCA 4186</strain>
    </source>
</reference>
<feature type="compositionally biased region" description="Low complexity" evidence="1">
    <location>
        <begin position="706"/>
        <end position="728"/>
    </location>
</feature>
<feature type="region of interest" description="Disordered" evidence="1">
    <location>
        <begin position="796"/>
        <end position="1264"/>
    </location>
</feature>
<dbReference type="CDD" id="cd00160">
    <property type="entry name" value="RhoGEF"/>
    <property type="match status" value="1"/>
</dbReference>
<evidence type="ECO:0000313" key="4">
    <source>
        <dbReference type="Proteomes" id="UP000245946"/>
    </source>
</evidence>
<feature type="compositionally biased region" description="Polar residues" evidence="1">
    <location>
        <begin position="259"/>
        <end position="270"/>
    </location>
</feature>
<dbReference type="GeneID" id="37272826"/>
<dbReference type="GO" id="GO:0005737">
    <property type="term" value="C:cytoplasm"/>
    <property type="evidence" value="ECO:0007669"/>
    <property type="project" value="TreeGrafter"/>
</dbReference>
<evidence type="ECO:0000313" key="3">
    <source>
        <dbReference type="EMBL" id="PWN97527.1"/>
    </source>
</evidence>
<feature type="compositionally biased region" description="Basic and acidic residues" evidence="1">
    <location>
        <begin position="433"/>
        <end position="448"/>
    </location>
</feature>
<feature type="compositionally biased region" description="Low complexity" evidence="1">
    <location>
        <begin position="381"/>
        <end position="400"/>
    </location>
</feature>
<dbReference type="InterPro" id="IPR027267">
    <property type="entry name" value="AH/BAR_dom_sf"/>
</dbReference>
<dbReference type="SMART" id="SM00325">
    <property type="entry name" value="RhoGEF"/>
    <property type="match status" value="1"/>
</dbReference>
<feature type="compositionally biased region" description="Polar residues" evidence="1">
    <location>
        <begin position="193"/>
        <end position="204"/>
    </location>
</feature>
<dbReference type="RefSeq" id="XP_025597806.1">
    <property type="nucleotide sequence ID" value="XM_025745282.1"/>
</dbReference>
<feature type="compositionally biased region" description="Low complexity" evidence="1">
    <location>
        <begin position="332"/>
        <end position="344"/>
    </location>
</feature>
<feature type="compositionally biased region" description="Polar residues" evidence="1">
    <location>
        <begin position="963"/>
        <end position="975"/>
    </location>
</feature>
<feature type="compositionally biased region" description="Low complexity" evidence="1">
    <location>
        <begin position="1384"/>
        <end position="1400"/>
    </location>
</feature>
<dbReference type="SUPFAM" id="SSF48065">
    <property type="entry name" value="DBL homology domain (DH-domain)"/>
    <property type="match status" value="1"/>
</dbReference>
<dbReference type="InterPro" id="IPR000219">
    <property type="entry name" value="DH_dom"/>
</dbReference>
<dbReference type="Proteomes" id="UP000245946">
    <property type="component" value="Unassembled WGS sequence"/>
</dbReference>
<feature type="compositionally biased region" description="Basic and acidic residues" evidence="1">
    <location>
        <begin position="1129"/>
        <end position="1144"/>
    </location>
</feature>
<keyword evidence="4" id="KW-1185">Reference proteome</keyword>
<feature type="compositionally biased region" description="Polar residues" evidence="1">
    <location>
        <begin position="1401"/>
        <end position="1414"/>
    </location>
</feature>
<dbReference type="PROSITE" id="PS00741">
    <property type="entry name" value="DH_1"/>
    <property type="match status" value="1"/>
</dbReference>
<feature type="compositionally biased region" description="Polar residues" evidence="1">
    <location>
        <begin position="2046"/>
        <end position="2060"/>
    </location>
</feature>
<evidence type="ECO:0000259" key="2">
    <source>
        <dbReference type="PROSITE" id="PS50010"/>
    </source>
</evidence>
<accession>A0A316Z6X3</accession>
<feature type="compositionally biased region" description="Low complexity" evidence="1">
    <location>
        <begin position="1037"/>
        <end position="1051"/>
    </location>
</feature>
<dbReference type="GO" id="GO:0031991">
    <property type="term" value="P:regulation of actomyosin contractile ring contraction"/>
    <property type="evidence" value="ECO:0007669"/>
    <property type="project" value="TreeGrafter"/>
</dbReference>
<dbReference type="InterPro" id="IPR051492">
    <property type="entry name" value="Dynamin-Rho_GEF"/>
</dbReference>
<feature type="compositionally biased region" description="Basic and acidic residues" evidence="1">
    <location>
        <begin position="586"/>
        <end position="599"/>
    </location>
</feature>
<feature type="compositionally biased region" description="Low complexity" evidence="1">
    <location>
        <begin position="614"/>
        <end position="636"/>
    </location>
</feature>
<dbReference type="GO" id="GO:0032955">
    <property type="term" value="P:regulation of division septum assembly"/>
    <property type="evidence" value="ECO:0007669"/>
    <property type="project" value="TreeGrafter"/>
</dbReference>
<dbReference type="Gene3D" id="1.20.1270.60">
    <property type="entry name" value="Arfaptin homology (AH) domain/BAR domain"/>
    <property type="match status" value="1"/>
</dbReference>
<feature type="compositionally biased region" description="Polar residues" evidence="1">
    <location>
        <begin position="807"/>
        <end position="826"/>
    </location>
</feature>
<feature type="compositionally biased region" description="Polar residues" evidence="1">
    <location>
        <begin position="1181"/>
        <end position="1198"/>
    </location>
</feature>
<feature type="region of interest" description="Disordered" evidence="1">
    <location>
        <begin position="2010"/>
        <end position="2081"/>
    </location>
</feature>
<dbReference type="STRING" id="58919.A0A316Z6X3"/>
<feature type="region of interest" description="Disordered" evidence="1">
    <location>
        <begin position="1384"/>
        <end position="1456"/>
    </location>
</feature>
<feature type="compositionally biased region" description="Low complexity" evidence="1">
    <location>
        <begin position="1424"/>
        <end position="1449"/>
    </location>
</feature>
<feature type="compositionally biased region" description="Polar residues" evidence="1">
    <location>
        <begin position="1235"/>
        <end position="1251"/>
    </location>
</feature>
<feature type="compositionally biased region" description="Polar residues" evidence="1">
    <location>
        <begin position="860"/>
        <end position="879"/>
    </location>
</feature>
<dbReference type="GO" id="GO:0035556">
    <property type="term" value="P:intracellular signal transduction"/>
    <property type="evidence" value="ECO:0007669"/>
    <property type="project" value="InterPro"/>
</dbReference>
<feature type="compositionally biased region" description="Low complexity" evidence="1">
    <location>
        <begin position="763"/>
        <end position="779"/>
    </location>
</feature>
<gene>
    <name evidence="3" type="ORF">FA09DRAFT_360859</name>
</gene>
<dbReference type="Pfam" id="PF00621">
    <property type="entry name" value="RhoGEF"/>
    <property type="match status" value="1"/>
</dbReference>
<feature type="compositionally biased region" description="Polar residues" evidence="1">
    <location>
        <begin position="293"/>
        <end position="304"/>
    </location>
</feature>
<dbReference type="InterPro" id="IPR035899">
    <property type="entry name" value="DBL_dom_sf"/>
</dbReference>
<dbReference type="PANTHER" id="PTHR22834:SF20">
    <property type="entry name" value="SH3 DOMAIN-CONTAINING PROTEIN"/>
    <property type="match status" value="1"/>
</dbReference>
<feature type="compositionally biased region" description="Polar residues" evidence="1">
    <location>
        <begin position="15"/>
        <end position="30"/>
    </location>
</feature>
<dbReference type="SUPFAM" id="SSF103657">
    <property type="entry name" value="BAR/IMD domain-like"/>
    <property type="match status" value="1"/>
</dbReference>
<sequence>MSASADAGLARRTADSPQGRTLRSASSVSDESGERHGGSAQGSVSSATGLAIPSAGLTAAGSSTHPYANQGTQHRRPSAQSSGSGRPRSVNSSVAHSLRSGTPPTAASGARPGSRSRILASSHAASADTVPAWREAPPRSPPRASDYGLERGDTPPRGSGSAYSLPGSPLYGSLGAASSPKGSQRSAHPYANLSASGSRPTLSPGSGARARRYQSNPGSASGVDPMPEPVPPLPRMCSATTESQSAAAGLARPGADSPRSATADNDSLRLQNVGERTVLSSSAQTMATSMSQGSLSKASMNGSRVSLEDGARHMPAKTSLRSRLFGLRKKNSSGPTSPPLSSSTYGDDTASISSSQADHSFSPPPERGSRRERDVSGGTMASISSSFMSRSSSRRSAAASDTGHGGGASRSQSGGLAFLSEGAQSTSASAAKAYRDRWASAEQRRGVSETDSSIEAHGACEEPPAARKFASVDAPSTSARPELDIDADSSTLDADYSERPSRSAKATVTASPRLGSPAPIDSPRSSAFLQLSESGGERRRPASTEPRGSPRQSGNLSLRPVTAESSAPAQLRPAAAESAATTQRPADLERSSSYDRDGAQGRAGRTSRQRRPDSVSSWTTVASSAQAASPTPRTSSLRPEHGLPSLQPLLPPRSSSSASLSPSALGSELSPPLSTVEGSTSRSADPPRGASRFLDAPREAVARLEAGPASPAAATSTKATAGVAALAARFESSQAGSVSPGTRPATADSGRATSSFHGASAPGARSGISEASAAGAAGSGALATIRARFGAASAAIVPPSPARSESGPGSSVATSPTKSEMTVQEHSSMEFVSPEASVGGSQDSALRREPTLGSPDSHESMSTAYNSMQAASRHASISMTEEEIYATPPLGPQRFSDASAIPPITGSPAEDQRRPSLPSLPPKNPLRNRRSQTPASPPVPVPASPVAVPGAVDERTPPPLCITRSTRALSISPLRSSIEVFGPQIANFGMSPGDTGPPLQPDGEDISPGSAPAPTLPPAPESIRLDPAPKSFDMRRGSSARSGVSSGQGQSLHAPPVPSKAQALSLGPSSLGSDIVLVSEQGHDTPTEQPPTPHKYSMGLRKAGPESPSAEDGPGKRKTAKRWPFSGHSAKESKTARAARKAEAARPQIRRVFDSPHEADEAERSDVDTGADSQRPGLPRSGSSQRQLSNPLHTQGSLPSLRRRRSYESQSSHGRFSDAAPTPDTSLGSPAHFESNPTSASRASLNSSTAMPSPIIAREDLTPEGRRTLNRRNVLRELVETEKSYAADLAVVRDIYLARARARCGMLSPALNTPLSALSHPLSPNGAFATPMSASSSSVFLPQRNVSGGTSAPPLPSSRSAASSAVNASAASSLAASATAPHSLASPASLHSSNPSNRSSTFTVSSNTSMTSDSHPPPLPATPPMATSGSNGSMSTSTSASALTLHAGSESSPGLGMSGKPLVHINTAAGGLFSPMSVVSPSPLHVDAPLTPLDIRVVFAHLEACAAFADEMAGALQENMGQLANSVPTAEDLESAPQDDTIGRIFLSMMPRIEQVYTAYCSRHEMSMTRLNELNTASPKAAAFLRECTEAARAQTNAWDLGSLLIKPVQRVLKYPLLIQQILSNTPAEHPDFKNLQAALVEITQVADNINEVKKRQDLVDQVLSGKAANGRTASQKVQHGATKRLMRRSERVKGALVGPSMELVNDDYPRLATQFTELHRSVHRFARRCVDWSARTRLSYDAEIKVLEQLAAVYRLSRGDDETSLPLEEDYDQTPEDRVHALVAVLRAVLDGSWRQLDSDIRSTIYPMAQRLGQMFDNPKSVMAKRNDREMDYARYRAAMNKSGKTPDRAIIDSANAFVALHAQLLDELPQFIYGIQTLLDVGLQAFARLQATHHLHVRRARLEFWRDHAVLSGAADDVVVDPDTQELTIRHVQAVRSFWRTHQEAAATVESLGIAVRGAAPTASAAPSESGHRTGSVSAFAAPSSLKERRESLSSSARIVSSSSASSAIGEAPFESRSSASGPGLLLPTTTGRRSGGSVASLMRSLSGNFSREASPSTETPPPLPNGAASRSDAAPAPVEKDRVAALPPSLPLTFKTTGRDSWFVLNARDGPIDLPFLNDLEESGVTLEPYDLSPVLAPSSLPSVESNDEVLRAPEAPKRAPPPPPAGTQPDGRQKMRVIASLMALSDSPRRDPKGRLGWPWLTFTTGQEVAVLSYDAGDGRELLFGRGEDGVLGWSERDLFTTV</sequence>
<feature type="compositionally biased region" description="Basic and acidic residues" evidence="1">
    <location>
        <begin position="2152"/>
        <end position="2161"/>
    </location>
</feature>
<feature type="compositionally biased region" description="Low complexity" evidence="1">
    <location>
        <begin position="643"/>
        <end position="674"/>
    </location>
</feature>
<protein>
    <recommendedName>
        <fullName evidence="2">DH domain-containing protein</fullName>
    </recommendedName>
</protein>
<dbReference type="GO" id="GO:0005085">
    <property type="term" value="F:guanyl-nucleotide exchange factor activity"/>
    <property type="evidence" value="ECO:0007669"/>
    <property type="project" value="InterPro"/>
</dbReference>
<dbReference type="InterPro" id="IPR001331">
    <property type="entry name" value="GDS_CDC24_CS"/>
</dbReference>
<feature type="domain" description="DH" evidence="2">
    <location>
        <begin position="1270"/>
        <end position="1653"/>
    </location>
</feature>
<organism evidence="3 4">
    <name type="scientific">Tilletiopsis washingtonensis</name>
    <dbReference type="NCBI Taxonomy" id="58919"/>
    <lineage>
        <taxon>Eukaryota</taxon>
        <taxon>Fungi</taxon>
        <taxon>Dikarya</taxon>
        <taxon>Basidiomycota</taxon>
        <taxon>Ustilaginomycotina</taxon>
        <taxon>Exobasidiomycetes</taxon>
        <taxon>Entylomatales</taxon>
        <taxon>Entylomatales incertae sedis</taxon>
        <taxon>Tilletiopsis</taxon>
    </lineage>
</organism>
<dbReference type="PROSITE" id="PS50010">
    <property type="entry name" value="DH_2"/>
    <property type="match status" value="1"/>
</dbReference>
<feature type="compositionally biased region" description="Polar residues" evidence="1">
    <location>
        <begin position="60"/>
        <end position="105"/>
    </location>
</feature>
<feature type="compositionally biased region" description="Polar residues" evidence="1">
    <location>
        <begin position="731"/>
        <end position="740"/>
    </location>
</feature>
<dbReference type="EMBL" id="KZ819294">
    <property type="protein sequence ID" value="PWN97527.1"/>
    <property type="molecule type" value="Genomic_DNA"/>
</dbReference>
<dbReference type="Gene3D" id="1.20.900.10">
    <property type="entry name" value="Dbl homology (DH) domain"/>
    <property type="match status" value="2"/>
</dbReference>
<dbReference type="PANTHER" id="PTHR22834">
    <property type="entry name" value="NUCLEAR FUSION PROTEIN FUS2"/>
    <property type="match status" value="1"/>
</dbReference>
<feature type="compositionally biased region" description="Polar residues" evidence="1">
    <location>
        <begin position="350"/>
        <end position="359"/>
    </location>
</feature>
<evidence type="ECO:0000256" key="1">
    <source>
        <dbReference type="SAM" id="MobiDB-lite"/>
    </source>
</evidence>
<feature type="region of interest" description="Disordered" evidence="1">
    <location>
        <begin position="1965"/>
        <end position="1988"/>
    </location>
</feature>
<feature type="region of interest" description="Disordered" evidence="1">
    <location>
        <begin position="1"/>
        <end position="779"/>
    </location>
</feature>
<feature type="region of interest" description="Disordered" evidence="1">
    <location>
        <begin position="2142"/>
        <end position="2177"/>
    </location>
</feature>
<feature type="compositionally biased region" description="Polar residues" evidence="1">
    <location>
        <begin position="523"/>
        <end position="533"/>
    </location>
</feature>
<proteinExistence type="predicted"/>
<name>A0A316Z6X3_9BASI</name>